<dbReference type="EMBL" id="MK814759">
    <property type="protein sequence ID" value="QCG77764.1"/>
    <property type="molecule type" value="Genomic_DNA"/>
</dbReference>
<gene>
    <name evidence="1" type="primary">18</name>
    <name evidence="1" type="ORF">SEA_REYJA_18</name>
</gene>
<protein>
    <submittedName>
        <fullName evidence="1">Minor tail protein</fullName>
    </submittedName>
</protein>
<dbReference type="Proteomes" id="UP000298786">
    <property type="component" value="Segment"/>
</dbReference>
<name>A0A4D6TAP8_9CAUD</name>
<evidence type="ECO:0000313" key="1">
    <source>
        <dbReference type="EMBL" id="QCG77764.1"/>
    </source>
</evidence>
<keyword evidence="2" id="KW-1185">Reference proteome</keyword>
<dbReference type="KEGG" id="vg:80559480"/>
<reference evidence="1 2" key="1">
    <citation type="submission" date="2019-04" db="EMBL/GenBank/DDBJ databases">
        <authorList>
            <person name="Pope W.H."/>
            <person name="Garlena R.A."/>
            <person name="Russell D.A."/>
            <person name="Jacobs-Sera D."/>
            <person name="Hatfull G.F."/>
        </authorList>
    </citation>
    <scope>NUCLEOTIDE SEQUENCE [LARGE SCALE GENOMIC DNA]</scope>
</reference>
<sequence length="280" mass="31607">MTAGREVIYEGIDGRRWHLHGLRMGDEGVILTSMAGIYHPVRVPLDTRPAYMAGARPGLPKTDPRVMDLKIFTTAESPEEWEEIENDWWDSWSDEDDGLLIVESRAGTYRDIPLRLQRYPAEPFDFEPDDVFDWTLPTIAYQPWWRGPELTSEWFNTDGSGAGDLRLANPGDVEIWPQYMLENIASAAAKYTLPDGVDGDTVEVVGLDPAEGDVLIDTDQLRLQLESAADTQIAARMAALRFRNPLPPRTRRTTVDVAVTGGTTAAHVKAYMRPYYKRPW</sequence>
<evidence type="ECO:0000313" key="2">
    <source>
        <dbReference type="Proteomes" id="UP000298786"/>
    </source>
</evidence>
<accession>A0A4D6TAP8</accession>
<organism evidence="1 2">
    <name type="scientific">Gordonia phage Reyja</name>
    <dbReference type="NCBI Taxonomy" id="2571250"/>
    <lineage>
        <taxon>Viruses</taxon>
        <taxon>Duplodnaviria</taxon>
        <taxon>Heunggongvirae</taxon>
        <taxon>Uroviricota</taxon>
        <taxon>Caudoviricetes</taxon>
        <taxon>Santhisvirus</taxon>
        <taxon>Santhisvirus reyja</taxon>
    </lineage>
</organism>
<dbReference type="GeneID" id="80559480"/>
<dbReference type="RefSeq" id="YP_010842680.1">
    <property type="nucleotide sequence ID" value="NC_079144.1"/>
</dbReference>
<proteinExistence type="predicted"/>